<keyword evidence="2" id="KW-0378">Hydrolase</keyword>
<dbReference type="EC" id="3.4.23.-" evidence="2"/>
<feature type="chain" id="PRO_5047420050" evidence="1">
    <location>
        <begin position="19"/>
        <end position="283"/>
    </location>
</feature>
<dbReference type="InterPro" id="IPR034122">
    <property type="entry name" value="Retropepsin-like_bacterial"/>
</dbReference>
<accession>A0ABV6HLA1</accession>
<comment type="caution">
    <text evidence="2">The sequence shown here is derived from an EMBL/GenBank/DDBJ whole genome shotgun (WGS) entry which is preliminary data.</text>
</comment>
<name>A0ABV6HLA1_9SPHI</name>
<evidence type="ECO:0000256" key="1">
    <source>
        <dbReference type="SAM" id="SignalP"/>
    </source>
</evidence>
<keyword evidence="1" id="KW-0732">Signal</keyword>
<feature type="signal peptide" evidence="1">
    <location>
        <begin position="1"/>
        <end position="18"/>
    </location>
</feature>
<dbReference type="CDD" id="cd05483">
    <property type="entry name" value="retropepsin_like_bacteria"/>
    <property type="match status" value="1"/>
</dbReference>
<dbReference type="Proteomes" id="UP001589774">
    <property type="component" value="Unassembled WGS sequence"/>
</dbReference>
<dbReference type="RefSeq" id="WP_130857393.1">
    <property type="nucleotide sequence ID" value="NZ_JBHLWO010000002.1"/>
</dbReference>
<reference evidence="2 3" key="1">
    <citation type="submission" date="2024-09" db="EMBL/GenBank/DDBJ databases">
        <authorList>
            <person name="Sun Q."/>
            <person name="Mori K."/>
        </authorList>
    </citation>
    <scope>NUCLEOTIDE SEQUENCE [LARGE SCALE GENOMIC DNA]</scope>
    <source>
        <strain evidence="2 3">CCM 7765</strain>
    </source>
</reference>
<sequence length="283" mass="31810">MKRILILLLLLNGLIARSQTKDILPFTLTSSGHLVIEATVNGIKGKFIFDTGAGLHLFFKDFAKKLQVKDSYNIFVAHRATGEAITTPIYYAKDLRIGNQLFENQIYSTFDLTLDGIDGLISLQAFQNTPITIDYKNKTISLGELDIKDKKKYIDIQIANHADKALDIFTYVTLNNKITIQVALDAGAGQNSFWIHSKFMKTLELDSNQFESYAKKSEFDSLKTNRFFIGSIESIKTANNTAHIKAPKVSFVEGLIYEGKTSIDWLGKKIAISLPEKKIFILE</sequence>
<dbReference type="EMBL" id="JBHLWO010000002">
    <property type="protein sequence ID" value="MFC0318910.1"/>
    <property type="molecule type" value="Genomic_DNA"/>
</dbReference>
<proteinExistence type="predicted"/>
<gene>
    <name evidence="2" type="ORF">ACFFI0_11345</name>
</gene>
<organism evidence="2 3">
    <name type="scientific">Olivibacter oleidegradans</name>
    <dbReference type="NCBI Taxonomy" id="760123"/>
    <lineage>
        <taxon>Bacteria</taxon>
        <taxon>Pseudomonadati</taxon>
        <taxon>Bacteroidota</taxon>
        <taxon>Sphingobacteriia</taxon>
        <taxon>Sphingobacteriales</taxon>
        <taxon>Sphingobacteriaceae</taxon>
        <taxon>Olivibacter</taxon>
    </lineage>
</organism>
<dbReference type="GO" id="GO:0016787">
    <property type="term" value="F:hydrolase activity"/>
    <property type="evidence" value="ECO:0007669"/>
    <property type="project" value="UniProtKB-KW"/>
</dbReference>
<evidence type="ECO:0000313" key="2">
    <source>
        <dbReference type="EMBL" id="MFC0318910.1"/>
    </source>
</evidence>
<protein>
    <submittedName>
        <fullName evidence="2">Retropepsin-like aspartic protease</fullName>
        <ecNumber evidence="2">3.4.23.-</ecNumber>
    </submittedName>
</protein>
<dbReference type="Pfam" id="PF13650">
    <property type="entry name" value="Asp_protease_2"/>
    <property type="match status" value="1"/>
</dbReference>
<evidence type="ECO:0000313" key="3">
    <source>
        <dbReference type="Proteomes" id="UP001589774"/>
    </source>
</evidence>
<dbReference type="SUPFAM" id="SSF50630">
    <property type="entry name" value="Acid proteases"/>
    <property type="match status" value="1"/>
</dbReference>
<dbReference type="Gene3D" id="2.40.70.10">
    <property type="entry name" value="Acid Proteases"/>
    <property type="match status" value="1"/>
</dbReference>
<keyword evidence="3" id="KW-1185">Reference proteome</keyword>
<dbReference type="InterPro" id="IPR021109">
    <property type="entry name" value="Peptidase_aspartic_dom_sf"/>
</dbReference>